<protein>
    <submittedName>
        <fullName evidence="2">Uncharacterized protein</fullName>
    </submittedName>
</protein>
<accession>A0A226DW68</accession>
<dbReference type="AlphaFoldDB" id="A0A226DW68"/>
<keyword evidence="1" id="KW-0812">Transmembrane</keyword>
<gene>
    <name evidence="2" type="ORF">Fcan01_16690</name>
</gene>
<keyword evidence="3" id="KW-1185">Reference proteome</keyword>
<organism evidence="2 3">
    <name type="scientific">Folsomia candida</name>
    <name type="common">Springtail</name>
    <dbReference type="NCBI Taxonomy" id="158441"/>
    <lineage>
        <taxon>Eukaryota</taxon>
        <taxon>Metazoa</taxon>
        <taxon>Ecdysozoa</taxon>
        <taxon>Arthropoda</taxon>
        <taxon>Hexapoda</taxon>
        <taxon>Collembola</taxon>
        <taxon>Entomobryomorpha</taxon>
        <taxon>Isotomoidea</taxon>
        <taxon>Isotomidae</taxon>
        <taxon>Proisotominae</taxon>
        <taxon>Folsomia</taxon>
    </lineage>
</organism>
<name>A0A226DW68_FOLCA</name>
<keyword evidence="1" id="KW-1133">Transmembrane helix</keyword>
<evidence type="ECO:0000313" key="2">
    <source>
        <dbReference type="EMBL" id="OXA48967.1"/>
    </source>
</evidence>
<sequence length="328" mass="36942">MHRSTVPVSAVLFLYLGIPSNFEYLAATRIGIRVTNESDPGKTVTFISITPLFVFLLFSNLAQIFDVDKCIPKIPKSETGHLYEIETNGNCVNIYSQENCDGHFVRLQTGFFFTNVRKMTAHRWDNDILVENENITVVSIGPCFDQCDPRNWAGIKRNIPVNVTLFDNVVHSGSPTSSCVELHDDSSCTGNSVQLRPGYPNLHNLWSWGFSDREDYAIRAKSVSFCGHACPPTSPRNLVSPSTMTTSRTRFEAEITNPCHPQIDDGEIRLNEEEQSPAKIRIFLILAILLIAGFTGWGGAHVFKQYRNSYFRYSEERMVVYSAKAEIV</sequence>
<reference evidence="2 3" key="1">
    <citation type="submission" date="2015-12" db="EMBL/GenBank/DDBJ databases">
        <title>The genome of Folsomia candida.</title>
        <authorList>
            <person name="Faddeeva A."/>
            <person name="Derks M.F."/>
            <person name="Anvar Y."/>
            <person name="Smit S."/>
            <person name="Van Straalen N."/>
            <person name="Roelofs D."/>
        </authorList>
    </citation>
    <scope>NUCLEOTIDE SEQUENCE [LARGE SCALE GENOMIC DNA]</scope>
    <source>
        <strain evidence="2 3">VU population</strain>
        <tissue evidence="2">Whole body</tissue>
    </source>
</reference>
<dbReference type="Proteomes" id="UP000198287">
    <property type="component" value="Unassembled WGS sequence"/>
</dbReference>
<evidence type="ECO:0000256" key="1">
    <source>
        <dbReference type="SAM" id="Phobius"/>
    </source>
</evidence>
<dbReference type="EMBL" id="LNIX01000011">
    <property type="protein sequence ID" value="OXA48967.1"/>
    <property type="molecule type" value="Genomic_DNA"/>
</dbReference>
<feature type="transmembrane region" description="Helical" evidence="1">
    <location>
        <begin position="44"/>
        <end position="65"/>
    </location>
</feature>
<evidence type="ECO:0000313" key="3">
    <source>
        <dbReference type="Proteomes" id="UP000198287"/>
    </source>
</evidence>
<proteinExistence type="predicted"/>
<comment type="caution">
    <text evidence="2">The sequence shown here is derived from an EMBL/GenBank/DDBJ whole genome shotgun (WGS) entry which is preliminary data.</text>
</comment>
<feature type="transmembrane region" description="Helical" evidence="1">
    <location>
        <begin position="282"/>
        <end position="303"/>
    </location>
</feature>
<keyword evidence="1" id="KW-0472">Membrane</keyword>
<feature type="transmembrane region" description="Helical" evidence="1">
    <location>
        <begin position="12"/>
        <end position="32"/>
    </location>
</feature>